<evidence type="ECO:0000256" key="1">
    <source>
        <dbReference type="ARBA" id="ARBA00022737"/>
    </source>
</evidence>
<dbReference type="PROSITE" id="PS50303">
    <property type="entry name" value="PUM_HD"/>
    <property type="match status" value="1"/>
</dbReference>
<evidence type="ECO:0000256" key="2">
    <source>
        <dbReference type="ARBA" id="ARBA00022845"/>
    </source>
</evidence>
<evidence type="ECO:0000259" key="5">
    <source>
        <dbReference type="PROSITE" id="PS50303"/>
    </source>
</evidence>
<dbReference type="SMART" id="SM00025">
    <property type="entry name" value="Pumilio"/>
    <property type="match status" value="6"/>
</dbReference>
<dbReference type="PANTHER" id="PTHR12537:SF137">
    <property type="entry name" value="PUMILIO HOMOLOG 16-RELATED"/>
    <property type="match status" value="1"/>
</dbReference>
<accession>A0AAV8SS30</accession>
<dbReference type="GO" id="GO:0005737">
    <property type="term" value="C:cytoplasm"/>
    <property type="evidence" value="ECO:0007669"/>
    <property type="project" value="TreeGrafter"/>
</dbReference>
<dbReference type="PROSITE" id="PS50302">
    <property type="entry name" value="PUM"/>
    <property type="match status" value="3"/>
</dbReference>
<keyword evidence="7" id="KW-1185">Reference proteome</keyword>
<gene>
    <name evidence="6" type="ORF">K2173_016804</name>
</gene>
<feature type="repeat" description="Pumilio" evidence="4">
    <location>
        <begin position="238"/>
        <end position="277"/>
    </location>
</feature>
<feature type="repeat" description="Pumilio" evidence="4">
    <location>
        <begin position="167"/>
        <end position="202"/>
    </location>
</feature>
<evidence type="ECO:0000313" key="6">
    <source>
        <dbReference type="EMBL" id="KAJ8755097.1"/>
    </source>
</evidence>
<dbReference type="InterPro" id="IPR001313">
    <property type="entry name" value="Pumilio_RNA-bd_rpt"/>
</dbReference>
<keyword evidence="2" id="KW-0810">Translation regulation</keyword>
<dbReference type="AlphaFoldDB" id="A0AAV8SS30"/>
<keyword evidence="3" id="KW-0694">RNA-binding</keyword>
<organism evidence="6 7">
    <name type="scientific">Erythroxylum novogranatense</name>
    <dbReference type="NCBI Taxonomy" id="1862640"/>
    <lineage>
        <taxon>Eukaryota</taxon>
        <taxon>Viridiplantae</taxon>
        <taxon>Streptophyta</taxon>
        <taxon>Embryophyta</taxon>
        <taxon>Tracheophyta</taxon>
        <taxon>Spermatophyta</taxon>
        <taxon>Magnoliopsida</taxon>
        <taxon>eudicotyledons</taxon>
        <taxon>Gunneridae</taxon>
        <taxon>Pentapetalae</taxon>
        <taxon>rosids</taxon>
        <taxon>fabids</taxon>
        <taxon>Malpighiales</taxon>
        <taxon>Erythroxylaceae</taxon>
        <taxon>Erythroxylum</taxon>
    </lineage>
</organism>
<feature type="domain" description="PUM-HD" evidence="5">
    <location>
        <begin position="22"/>
        <end position="383"/>
    </location>
</feature>
<sequence length="386" mass="43361">MSNEDNTLASNPQLAARCFVPERIDAVGWGNNVPQRTQNRFRIEPQDFDSIVSTNKLVWSEMMVNLLKEKNPEFTNITVQKLTTTSSSDGTPLIIILMDNEYECRVVSEIIDLCDDQQLALIVHVITQNLQLFVHASVSKPGSTLIKKIIQKLNNSSISMLKIIIRSLCDGFYEIMTDRNGSYIIAHCLGLLDADQTQPIYEAAIRHCLSLATNKRGCISLNNFIVGARGRYRDQLLNLICDNAVSLSQDESGNYVVQKVLSLECPDFTNKISLILRGRYASLSMQKVGSHVVEQIIMKSSLGMRIAVNDLLGMRSSATDKNLLLQVTKNRYGNYVIQRALKVTKQVDGELHRQLLWSLQPYFEELEDGGYGKNVYNLIVNGVPID</sequence>
<feature type="repeat" description="Pumilio" evidence="4">
    <location>
        <begin position="317"/>
        <end position="357"/>
    </location>
</feature>
<name>A0AAV8SS30_9ROSI</name>
<dbReference type="Gene3D" id="1.25.10.10">
    <property type="entry name" value="Leucine-rich Repeat Variant"/>
    <property type="match status" value="1"/>
</dbReference>
<dbReference type="InterPro" id="IPR033133">
    <property type="entry name" value="PUM-HD"/>
</dbReference>
<dbReference type="Proteomes" id="UP001159364">
    <property type="component" value="Linkage Group LG09"/>
</dbReference>
<dbReference type="EMBL" id="JAIWQS010000009">
    <property type="protein sequence ID" value="KAJ8755097.1"/>
    <property type="molecule type" value="Genomic_DNA"/>
</dbReference>
<evidence type="ECO:0000313" key="7">
    <source>
        <dbReference type="Proteomes" id="UP001159364"/>
    </source>
</evidence>
<dbReference type="InterPro" id="IPR011989">
    <property type="entry name" value="ARM-like"/>
</dbReference>
<evidence type="ECO:0000256" key="4">
    <source>
        <dbReference type="PROSITE-ProRule" id="PRU00317"/>
    </source>
</evidence>
<dbReference type="PANTHER" id="PTHR12537">
    <property type="entry name" value="RNA BINDING PROTEIN PUMILIO-RELATED"/>
    <property type="match status" value="1"/>
</dbReference>
<dbReference type="Pfam" id="PF00806">
    <property type="entry name" value="PUF"/>
    <property type="match status" value="1"/>
</dbReference>
<keyword evidence="1" id="KW-0677">Repeat</keyword>
<comment type="caution">
    <text evidence="6">The sequence shown here is derived from an EMBL/GenBank/DDBJ whole genome shotgun (WGS) entry which is preliminary data.</text>
</comment>
<dbReference type="GO" id="GO:0006417">
    <property type="term" value="P:regulation of translation"/>
    <property type="evidence" value="ECO:0007669"/>
    <property type="project" value="UniProtKB-KW"/>
</dbReference>
<evidence type="ECO:0000256" key="3">
    <source>
        <dbReference type="ARBA" id="ARBA00022884"/>
    </source>
</evidence>
<protein>
    <recommendedName>
        <fullName evidence="5">PUM-HD domain-containing protein</fullName>
    </recommendedName>
</protein>
<proteinExistence type="predicted"/>
<dbReference type="GO" id="GO:0003729">
    <property type="term" value="F:mRNA binding"/>
    <property type="evidence" value="ECO:0007669"/>
    <property type="project" value="TreeGrafter"/>
</dbReference>
<dbReference type="InterPro" id="IPR016024">
    <property type="entry name" value="ARM-type_fold"/>
</dbReference>
<dbReference type="Pfam" id="PF22493">
    <property type="entry name" value="PUF_NOP9"/>
    <property type="match status" value="1"/>
</dbReference>
<reference evidence="6 7" key="1">
    <citation type="submission" date="2021-09" db="EMBL/GenBank/DDBJ databases">
        <title>Genomic insights and catalytic innovation underlie evolution of tropane alkaloids biosynthesis.</title>
        <authorList>
            <person name="Wang Y.-J."/>
            <person name="Tian T."/>
            <person name="Huang J.-P."/>
            <person name="Huang S.-X."/>
        </authorList>
    </citation>
    <scope>NUCLEOTIDE SEQUENCE [LARGE SCALE GENOMIC DNA]</scope>
    <source>
        <strain evidence="6">KIB-2018</strain>
        <tissue evidence="6">Leaf</tissue>
    </source>
</reference>
<dbReference type="SUPFAM" id="SSF48371">
    <property type="entry name" value="ARM repeat"/>
    <property type="match status" value="1"/>
</dbReference>